<evidence type="ECO:0000256" key="4">
    <source>
        <dbReference type="ARBA" id="ARBA00022807"/>
    </source>
</evidence>
<evidence type="ECO:0000313" key="6">
    <source>
        <dbReference type="EMBL" id="QNN78628.1"/>
    </source>
</evidence>
<gene>
    <name evidence="6" type="ORF">IAE60_04095</name>
</gene>
<dbReference type="AlphaFoldDB" id="A0A7G9TEV3"/>
<evidence type="ECO:0000256" key="1">
    <source>
        <dbReference type="ARBA" id="ARBA00007074"/>
    </source>
</evidence>
<protein>
    <submittedName>
        <fullName evidence="6">SH3 domain-containing protein</fullName>
    </submittedName>
</protein>
<dbReference type="EMBL" id="CP060731">
    <property type="protein sequence ID" value="QNN78628.1"/>
    <property type="molecule type" value="Genomic_DNA"/>
</dbReference>
<keyword evidence="2" id="KW-0645">Protease</keyword>
<feature type="domain" description="NlpC/P60" evidence="5">
    <location>
        <begin position="325"/>
        <end position="456"/>
    </location>
</feature>
<dbReference type="GO" id="GO:0006508">
    <property type="term" value="P:proteolysis"/>
    <property type="evidence" value="ECO:0007669"/>
    <property type="project" value="UniProtKB-KW"/>
</dbReference>
<keyword evidence="3" id="KW-0378">Hydrolase</keyword>
<proteinExistence type="inferred from homology"/>
<dbReference type="GeneID" id="81470134"/>
<dbReference type="InterPro" id="IPR000064">
    <property type="entry name" value="NLP_P60_dom"/>
</dbReference>
<dbReference type="SUPFAM" id="SSF54001">
    <property type="entry name" value="Cysteine proteinases"/>
    <property type="match status" value="1"/>
</dbReference>
<dbReference type="Proteomes" id="UP000515838">
    <property type="component" value="Chromosome"/>
</dbReference>
<dbReference type="Gene3D" id="3.90.1720.10">
    <property type="entry name" value="endopeptidase domain like (from Nostoc punctiforme)"/>
    <property type="match status" value="1"/>
</dbReference>
<name>A0A7G9TEV3_PSEMX</name>
<accession>A0A7G9TEV3</accession>
<evidence type="ECO:0000259" key="5">
    <source>
        <dbReference type="PROSITE" id="PS51935"/>
    </source>
</evidence>
<evidence type="ECO:0000313" key="7">
    <source>
        <dbReference type="Proteomes" id="UP000515838"/>
    </source>
</evidence>
<dbReference type="InterPro" id="IPR039439">
    <property type="entry name" value="SH3b1_dom"/>
</dbReference>
<comment type="similarity">
    <text evidence="1">Belongs to the peptidase C40 family.</text>
</comment>
<dbReference type="RefSeq" id="WP_187573975.1">
    <property type="nucleotide sequence ID" value="NZ_CP060731.1"/>
</dbReference>
<evidence type="ECO:0000256" key="2">
    <source>
        <dbReference type="ARBA" id="ARBA00022670"/>
    </source>
</evidence>
<dbReference type="PIRSF" id="PIRSF019015">
    <property type="entry name" value="P60_peptidase_YkfC"/>
    <property type="match status" value="1"/>
</dbReference>
<dbReference type="GO" id="GO:0008234">
    <property type="term" value="F:cysteine-type peptidase activity"/>
    <property type="evidence" value="ECO:0007669"/>
    <property type="project" value="UniProtKB-KW"/>
</dbReference>
<keyword evidence="4" id="KW-0788">Thiol protease</keyword>
<dbReference type="InterPro" id="IPR027017">
    <property type="entry name" value="P60_peptidase_YkfC"/>
</dbReference>
<dbReference type="Pfam" id="PF12913">
    <property type="entry name" value="SH3_6"/>
    <property type="match status" value="1"/>
</dbReference>
<dbReference type="Pfam" id="PF00877">
    <property type="entry name" value="NLPC_P60"/>
    <property type="match status" value="1"/>
</dbReference>
<reference evidence="6 7" key="1">
    <citation type="submission" date="2020-08" db="EMBL/GenBank/DDBJ databases">
        <title>Streptomycin Non-resistant strain, P. mexicana.</title>
        <authorList>
            <person name="Ganesh-Kumar S."/>
            <person name="Zhe T."/>
            <person name="Yu Z."/>
            <person name="Min Y."/>
        </authorList>
    </citation>
    <scope>NUCLEOTIDE SEQUENCE [LARGE SCALE GENOMIC DNA]</scope>
    <source>
        <strain evidence="6 7">GTZY2</strain>
    </source>
</reference>
<dbReference type="PROSITE" id="PS51935">
    <property type="entry name" value="NLPC_P60"/>
    <property type="match status" value="1"/>
</dbReference>
<dbReference type="InterPro" id="IPR038765">
    <property type="entry name" value="Papain-like_cys_pep_sf"/>
</dbReference>
<organism evidence="6 7">
    <name type="scientific">Pseudoxanthomonas mexicana</name>
    <dbReference type="NCBI Taxonomy" id="128785"/>
    <lineage>
        <taxon>Bacteria</taxon>
        <taxon>Pseudomonadati</taxon>
        <taxon>Pseudomonadota</taxon>
        <taxon>Gammaproteobacteria</taxon>
        <taxon>Lysobacterales</taxon>
        <taxon>Lysobacteraceae</taxon>
        <taxon>Pseudoxanthomonas</taxon>
    </lineage>
</organism>
<evidence type="ECO:0000256" key="3">
    <source>
        <dbReference type="ARBA" id="ARBA00022801"/>
    </source>
</evidence>
<sequence length="484" mass="52440">MNVSTPYRPSAWPRTPGRGALARALALVLLGATLSATAREPLPVPRHAVIGVEDHHLQADYWIGRLAQPQRLLLDAPGVAAQNARMRQQDRHVHDLEALPATLTRTDVRAWLDPLSAPPTRTLYDDQGREIAAARLAAIAANAAVDAVAEQAPASYGLVVHRADLRTFPTRERVFNSADDTDIDRFQESALFPGTPVVIAHTSADGAWYFVVSPLYAAWIEKRHVAVGSRDAVFGYGRSGPGLVVTGATARTVYNPEEPGLSALQLDMGVRVPVLADWPADAPVNGQHPYTSHVIQLPVRRGDGSLALLPALLPRTADVAPDYLPLTPANLLQQGFKFLGERYGWGHGYDSRDCSGFVSEVYRSMGIVLPRNTSAQAVSPALERIGFDPGDSHEKRLAVLRTLQVGDLVYIPGHVMMVIGHDNGITYTIHDTTGITYRGADGKTVRARLNSVAVTPLEPLLFNSEQSTVDRITAIQRIRPQGAP</sequence>